<evidence type="ECO:0000259" key="11">
    <source>
        <dbReference type="PROSITE" id="PS50893"/>
    </source>
</evidence>
<dbReference type="Gene3D" id="3.40.50.300">
    <property type="entry name" value="P-loop containing nucleotide triphosphate hydrolases"/>
    <property type="match status" value="2"/>
</dbReference>
<dbReference type="GO" id="GO:0012505">
    <property type="term" value="C:endomembrane system"/>
    <property type="evidence" value="ECO:0007669"/>
    <property type="project" value="UniProtKB-SubCell"/>
</dbReference>
<dbReference type="Pfam" id="PF16916">
    <property type="entry name" value="ZT_dimer"/>
    <property type="match status" value="1"/>
</dbReference>
<evidence type="ECO:0000256" key="10">
    <source>
        <dbReference type="SAM" id="Phobius"/>
    </source>
</evidence>
<dbReference type="InterPro" id="IPR003439">
    <property type="entry name" value="ABC_transporter-like_ATP-bd"/>
</dbReference>
<evidence type="ECO:0000256" key="8">
    <source>
        <dbReference type="ARBA" id="ARBA00023065"/>
    </source>
</evidence>
<evidence type="ECO:0000256" key="2">
    <source>
        <dbReference type="ARBA" id="ARBA00008873"/>
    </source>
</evidence>
<feature type="domain" description="ABC transporter" evidence="11">
    <location>
        <begin position="139"/>
        <end position="374"/>
    </location>
</feature>
<evidence type="ECO:0000259" key="12">
    <source>
        <dbReference type="PROSITE" id="PS50929"/>
    </source>
</evidence>
<keyword evidence="6" id="KW-0067">ATP-binding</keyword>
<keyword evidence="5" id="KW-0547">Nucleotide-binding</keyword>
<evidence type="ECO:0000256" key="6">
    <source>
        <dbReference type="ARBA" id="ARBA00022840"/>
    </source>
</evidence>
<keyword evidence="3" id="KW-0813">Transport</keyword>
<evidence type="ECO:0000256" key="1">
    <source>
        <dbReference type="ARBA" id="ARBA00004127"/>
    </source>
</evidence>
<dbReference type="PANTHER" id="PTHR24222">
    <property type="entry name" value="ABC TRANSPORTER B FAMILY"/>
    <property type="match status" value="1"/>
</dbReference>
<dbReference type="InterPro" id="IPR039421">
    <property type="entry name" value="Type_1_exporter"/>
</dbReference>
<evidence type="ECO:0000313" key="13">
    <source>
        <dbReference type="EMBL" id="KAF2603137.1"/>
    </source>
</evidence>
<dbReference type="Pfam" id="PF01545">
    <property type="entry name" value="Cation_efflux"/>
    <property type="match status" value="1"/>
</dbReference>
<dbReference type="FunFam" id="1.20.1560.10:FF:000049">
    <property type="entry name" value="ABC transporter B family member 6"/>
    <property type="match status" value="1"/>
</dbReference>
<dbReference type="GO" id="GO:0005886">
    <property type="term" value="C:plasma membrane"/>
    <property type="evidence" value="ECO:0007669"/>
    <property type="project" value="TreeGrafter"/>
</dbReference>
<dbReference type="CDD" id="cd18578">
    <property type="entry name" value="ABC_6TM_Pgp_ABCB1_D2_like"/>
    <property type="match status" value="1"/>
</dbReference>
<gene>
    <name evidence="13" type="ORF">F2Q70_00024772</name>
</gene>
<evidence type="ECO:0000256" key="3">
    <source>
        <dbReference type="ARBA" id="ARBA00022448"/>
    </source>
</evidence>
<dbReference type="GO" id="GO:0016887">
    <property type="term" value="F:ATP hydrolysis activity"/>
    <property type="evidence" value="ECO:0007669"/>
    <property type="project" value="InterPro"/>
</dbReference>
<dbReference type="FunFam" id="3.30.70.1350:FF:000001">
    <property type="entry name" value="Metal tolerance protein 11"/>
    <property type="match status" value="1"/>
</dbReference>
<keyword evidence="9 10" id="KW-0472">Membrane</keyword>
<dbReference type="PANTHER" id="PTHR24222:SF52">
    <property type="entry name" value="ABC TRANSPORTER B FAMILY MEMBER 20-RELATED"/>
    <property type="match status" value="1"/>
</dbReference>
<dbReference type="GO" id="GO:0140359">
    <property type="term" value="F:ABC-type transporter activity"/>
    <property type="evidence" value="ECO:0007669"/>
    <property type="project" value="InterPro"/>
</dbReference>
<dbReference type="InterPro" id="IPR011527">
    <property type="entry name" value="ABC1_TM_dom"/>
</dbReference>
<proteinExistence type="inferred from homology"/>
<dbReference type="Gene3D" id="3.30.70.1350">
    <property type="entry name" value="Cation efflux protein, cytoplasmic domain"/>
    <property type="match status" value="1"/>
</dbReference>
<feature type="transmembrane region" description="Helical" evidence="10">
    <location>
        <begin position="690"/>
        <end position="711"/>
    </location>
</feature>
<evidence type="ECO:0000256" key="5">
    <source>
        <dbReference type="ARBA" id="ARBA00022741"/>
    </source>
</evidence>
<feature type="transmembrane region" description="Helical" evidence="10">
    <location>
        <begin position="571"/>
        <end position="594"/>
    </location>
</feature>
<feature type="transmembrane region" description="Helical" evidence="10">
    <location>
        <begin position="469"/>
        <end position="491"/>
    </location>
</feature>
<dbReference type="FunFam" id="3.40.50.300:FF:001683">
    <property type="entry name" value="ABC transporter B family member 20"/>
    <property type="match status" value="1"/>
</dbReference>
<dbReference type="SUPFAM" id="SSF90123">
    <property type="entry name" value="ABC transporter transmembrane region"/>
    <property type="match status" value="2"/>
</dbReference>
<evidence type="ECO:0000256" key="9">
    <source>
        <dbReference type="ARBA" id="ARBA00023136"/>
    </source>
</evidence>
<dbReference type="PROSITE" id="PS50893">
    <property type="entry name" value="ABC_TRANSPORTER_2"/>
    <property type="match status" value="1"/>
</dbReference>
<dbReference type="Pfam" id="PF00005">
    <property type="entry name" value="ABC_tran"/>
    <property type="match status" value="2"/>
</dbReference>
<keyword evidence="8" id="KW-0406">Ion transport</keyword>
<organism evidence="13">
    <name type="scientific">Brassica cretica</name>
    <name type="common">Mustard</name>
    <dbReference type="NCBI Taxonomy" id="69181"/>
    <lineage>
        <taxon>Eukaryota</taxon>
        <taxon>Viridiplantae</taxon>
        <taxon>Streptophyta</taxon>
        <taxon>Embryophyta</taxon>
        <taxon>Tracheophyta</taxon>
        <taxon>Spermatophyta</taxon>
        <taxon>Magnoliopsida</taxon>
        <taxon>eudicotyledons</taxon>
        <taxon>Gunneridae</taxon>
        <taxon>Pentapetalae</taxon>
        <taxon>rosids</taxon>
        <taxon>malvids</taxon>
        <taxon>Brassicales</taxon>
        <taxon>Brassicaceae</taxon>
        <taxon>Brassiceae</taxon>
        <taxon>Brassica</taxon>
    </lineage>
</organism>
<feature type="transmembrane region" description="Helical" evidence="10">
    <location>
        <begin position="954"/>
        <end position="972"/>
    </location>
</feature>
<comment type="similarity">
    <text evidence="2">Belongs to the cation diffusion facilitator (CDF) transporter (TC 2.A.4) family. SLC30A subfamily.</text>
</comment>
<keyword evidence="4 10" id="KW-0812">Transmembrane</keyword>
<dbReference type="AlphaFoldDB" id="A0A8S9LB00"/>
<dbReference type="InterPro" id="IPR003593">
    <property type="entry name" value="AAA+_ATPase"/>
</dbReference>
<dbReference type="SMART" id="SM00382">
    <property type="entry name" value="AAA"/>
    <property type="match status" value="2"/>
</dbReference>
<dbReference type="Gene3D" id="1.20.1560.10">
    <property type="entry name" value="ABC transporter type 1, transmembrane domain"/>
    <property type="match status" value="2"/>
</dbReference>
<dbReference type="FunFam" id="1.20.1560.10:FF:000021">
    <property type="entry name" value="ABC transporter B family member 6"/>
    <property type="match status" value="1"/>
</dbReference>
<evidence type="ECO:0000256" key="4">
    <source>
        <dbReference type="ARBA" id="ARBA00022692"/>
    </source>
</evidence>
<dbReference type="PROSITE" id="PS50929">
    <property type="entry name" value="ABC_TM1F"/>
    <property type="match status" value="2"/>
</dbReference>
<evidence type="ECO:0000256" key="7">
    <source>
        <dbReference type="ARBA" id="ARBA00022989"/>
    </source>
</evidence>
<dbReference type="Gene3D" id="1.20.1510.10">
    <property type="entry name" value="Cation efflux protein transmembrane domain"/>
    <property type="match status" value="1"/>
</dbReference>
<evidence type="ECO:0008006" key="14">
    <source>
        <dbReference type="Google" id="ProtNLM"/>
    </source>
</evidence>
<dbReference type="InterPro" id="IPR027469">
    <property type="entry name" value="Cation_efflux_TMD_sf"/>
</dbReference>
<comment type="caution">
    <text evidence="13">The sequence shown here is derived from an EMBL/GenBank/DDBJ whole genome shotgun (WGS) entry which is preliminary data.</text>
</comment>
<feature type="transmembrane region" description="Helical" evidence="10">
    <location>
        <begin position="421"/>
        <end position="449"/>
    </location>
</feature>
<dbReference type="SUPFAM" id="SSF52540">
    <property type="entry name" value="P-loop containing nucleoside triphosphate hydrolases"/>
    <property type="match status" value="2"/>
</dbReference>
<dbReference type="SUPFAM" id="SSF160240">
    <property type="entry name" value="Cation efflux protein cytoplasmic domain-like"/>
    <property type="match status" value="1"/>
</dbReference>
<dbReference type="EMBL" id="QGKY02000094">
    <property type="protein sequence ID" value="KAF2603137.1"/>
    <property type="molecule type" value="Genomic_DNA"/>
</dbReference>
<feature type="domain" description="ABC transmembrane type-1" evidence="12">
    <location>
        <begin position="1"/>
        <end position="91"/>
    </location>
</feature>
<sequence length="1141" mass="127205">MPFVQLSLTIVYIAGGVFVSGWIEVSCWILTGERQTAVIRSKYVQVLLNQDMSFFDTYGNNGDIVSQVLSDVLLIQSALSEKVCLTFKSGFKGLNQAATNFYSFDQGRIAAYRLFEMITRSSSGTNQEGTTLSAVEGNIEFRNVYFSYLSRPEIPVLSGFYLTVPAKKAVALVGRNGSGKSSIIPLMERFYDPTLGEVLLDGENIKNLKLEWLRSQIGLVTQEPALLSLSIRENIAYGRDATPDQIEEAAKKARAHTFISSLEKGYETQVGKAGLTLTEEQKIKLSIARAVLLDPKILLLDEVTGGLDFEAERVVQEALDLLMLGRSTIIIARRLSLIRNADYIAVMEEGQLLEMGTHDELINLGNLYAELLKCEEATKLPRRRPHGHSDDTSANVMVAKDSQHKESPSIWKLAQLSFPEWLYAVLGSIGAAIFGSFNPLLAYVIALVVTAYYTSKGSHLREEVDKWCLIIAGMGLVTVVANFLQHFYFGIMGEKMTERVRRMMFSAMLRNEVGWFDEEENSPDTLSMRLANDATFVRAAFSNRLSILIQDSFAVIVAVLIGLLLGWRLALVALATLPVLTLSAIAQKLWLAGFSKGIQEMHRKASLVLEDAVRNIYTVVAFCAGNKVMELYRLQLQRILKQSFLHGMAIGFAFGFSQFLLFACNALLLWYTAFSVHRGYMKLSTALTEYMVFSFATFALVEPFGLAPYILKRRKSLASVFEIIERVPTIEPDDTSALSPPNVYGSIELKNIDFCYPTRPEVLVLSNFSLKISGGQTLAVVGVSGSGKSTIISLIERYYDPVAGQADKTKLHLFKAVSPPPPNLYLTQHCVLVVAGPEDNVADYYQQQVEMLEGFTEMDELAERGFVPGMSKEEQDNLAKSETLTIRISNIANMLLFAAKVYASVTSGSLAIVASTLDSLLDLLSGFILWFTAFSMQTPNPYQYPIGKKRMQPLGILVFASVMATLGLQIILESLRTMLSSHKEFSLTKEQESWVVGIMLSVTLVKLLLVLYCRSFSNEIVKAYAQDHFFDVITNIIGLIANVNSLVGKTATPEYPQKLTYLCWNHHKAIRHIDTVRAYTFGSHYFVEVDIVLPADMPLQVAHDIGESLQEKLELLQEIERPFVHLDYEYTHKPEHARSHC</sequence>
<dbReference type="InterPro" id="IPR027470">
    <property type="entry name" value="Cation_efflux_CTD"/>
</dbReference>
<dbReference type="InterPro" id="IPR036640">
    <property type="entry name" value="ABC1_TM_sf"/>
</dbReference>
<dbReference type="GO" id="GO:0005524">
    <property type="term" value="F:ATP binding"/>
    <property type="evidence" value="ECO:0007669"/>
    <property type="project" value="UniProtKB-KW"/>
</dbReference>
<protein>
    <recommendedName>
        <fullName evidence="14">ABC transporter domain-containing protein</fullName>
    </recommendedName>
</protein>
<dbReference type="Pfam" id="PF00664">
    <property type="entry name" value="ABC_membrane"/>
    <property type="match status" value="2"/>
</dbReference>
<feature type="transmembrane region" description="Helical" evidence="10">
    <location>
        <begin position="545"/>
        <end position="565"/>
    </location>
</feature>
<feature type="transmembrane region" description="Helical" evidence="10">
    <location>
        <begin position="643"/>
        <end position="670"/>
    </location>
</feature>
<dbReference type="InterPro" id="IPR036837">
    <property type="entry name" value="Cation_efflux_CTD_sf"/>
</dbReference>
<feature type="domain" description="ABC transmembrane type-1" evidence="12">
    <location>
        <begin position="425"/>
        <end position="700"/>
    </location>
</feature>
<dbReference type="GO" id="GO:0008324">
    <property type="term" value="F:monoatomic cation transmembrane transporter activity"/>
    <property type="evidence" value="ECO:0007669"/>
    <property type="project" value="InterPro"/>
</dbReference>
<dbReference type="SUPFAM" id="SSF161111">
    <property type="entry name" value="Cation efflux protein transmembrane domain-like"/>
    <property type="match status" value="1"/>
</dbReference>
<reference evidence="13" key="1">
    <citation type="submission" date="2019-12" db="EMBL/GenBank/DDBJ databases">
        <title>Genome sequencing and annotation of Brassica cretica.</title>
        <authorList>
            <person name="Studholme D.J."/>
            <person name="Sarris P.F."/>
        </authorList>
    </citation>
    <scope>NUCLEOTIDE SEQUENCE</scope>
    <source>
        <strain evidence="13">PFS-102/07</strain>
        <tissue evidence="13">Leaf</tissue>
    </source>
</reference>
<keyword evidence="7 10" id="KW-1133">Transmembrane helix</keyword>
<dbReference type="InterPro" id="IPR058533">
    <property type="entry name" value="Cation_efflux_TM"/>
</dbReference>
<name>A0A8S9LB00_BRACR</name>
<feature type="transmembrane region" description="Helical" evidence="10">
    <location>
        <begin position="992"/>
        <end position="1012"/>
    </location>
</feature>
<accession>A0A8S9LB00</accession>
<comment type="subcellular location">
    <subcellularLocation>
        <location evidence="1">Endomembrane system</location>
        <topology evidence="1">Multi-pass membrane protein</topology>
    </subcellularLocation>
</comment>
<feature type="transmembrane region" description="Helical" evidence="10">
    <location>
        <begin position="6"/>
        <end position="30"/>
    </location>
</feature>
<dbReference type="InterPro" id="IPR027417">
    <property type="entry name" value="P-loop_NTPase"/>
</dbReference>